<dbReference type="WBParaSite" id="jg12052">
    <property type="protein sequence ID" value="jg12052"/>
    <property type="gene ID" value="jg12052"/>
</dbReference>
<keyword evidence="2" id="KW-1185">Reference proteome</keyword>
<feature type="region of interest" description="Disordered" evidence="1">
    <location>
        <begin position="42"/>
        <end position="67"/>
    </location>
</feature>
<evidence type="ECO:0000256" key="1">
    <source>
        <dbReference type="SAM" id="MobiDB-lite"/>
    </source>
</evidence>
<dbReference type="Proteomes" id="UP000887574">
    <property type="component" value="Unplaced"/>
</dbReference>
<evidence type="ECO:0000313" key="2">
    <source>
        <dbReference type="Proteomes" id="UP000887574"/>
    </source>
</evidence>
<feature type="region of interest" description="Disordered" evidence="1">
    <location>
        <begin position="92"/>
        <end position="115"/>
    </location>
</feature>
<feature type="region of interest" description="Disordered" evidence="1">
    <location>
        <begin position="244"/>
        <end position="271"/>
    </location>
</feature>
<accession>A0A915CTS2</accession>
<evidence type="ECO:0000313" key="3">
    <source>
        <dbReference type="WBParaSite" id="jg12052"/>
    </source>
</evidence>
<reference evidence="3" key="1">
    <citation type="submission" date="2022-11" db="UniProtKB">
        <authorList>
            <consortium name="WormBaseParasite"/>
        </authorList>
    </citation>
    <scope>IDENTIFICATION</scope>
</reference>
<organism evidence="2 3">
    <name type="scientific">Ditylenchus dipsaci</name>
    <dbReference type="NCBI Taxonomy" id="166011"/>
    <lineage>
        <taxon>Eukaryota</taxon>
        <taxon>Metazoa</taxon>
        <taxon>Ecdysozoa</taxon>
        <taxon>Nematoda</taxon>
        <taxon>Chromadorea</taxon>
        <taxon>Rhabditida</taxon>
        <taxon>Tylenchina</taxon>
        <taxon>Tylenchomorpha</taxon>
        <taxon>Sphaerularioidea</taxon>
        <taxon>Anguinidae</taxon>
        <taxon>Anguininae</taxon>
        <taxon>Ditylenchus</taxon>
    </lineage>
</organism>
<proteinExistence type="predicted"/>
<feature type="compositionally biased region" description="Basic residues" evidence="1">
    <location>
        <begin position="101"/>
        <end position="111"/>
    </location>
</feature>
<feature type="compositionally biased region" description="Basic and acidic residues" evidence="1">
    <location>
        <begin position="42"/>
        <end position="58"/>
    </location>
</feature>
<protein>
    <submittedName>
        <fullName evidence="3">Uncharacterized protein</fullName>
    </submittedName>
</protein>
<dbReference type="AlphaFoldDB" id="A0A915CTS2"/>
<name>A0A915CTS2_9BILA</name>
<sequence length="271" mass="31190">MQINATCKRYSQRRKGRGVRQRAFDPNCNYCVLYEFMNGKCETHGSRSPSREASESRDPSGPLEQPFLHQAPDQAMAQQLLGDPDQMHEHMEQINEQTRQSRSRTRSRSRSSSRQVPFVNDVNSVCSGVCRKSVECNKDQTPDKCACVLYNKECDNNKICNDLADQKGKSPYSCQCVAGFCRVHTSETVPQGTVEDVAKDVRRAKKKASNLRYRQKLYAERKKKAEKLVKALKRERESKNLKREFKEVKQALPTSHQKPVKMNSVMKIRRK</sequence>